<dbReference type="SUPFAM" id="SSF52467">
    <property type="entry name" value="DHS-like NAD/FAD-binding domain"/>
    <property type="match status" value="1"/>
</dbReference>
<reference evidence="8 9" key="1">
    <citation type="submission" date="2019-03" db="EMBL/GenBank/DDBJ databases">
        <title>Paraburkholderia sp. isolated from native Mimosa gymnas in Guartela State Park, Brazil.</title>
        <authorList>
            <person name="Paulitsch F."/>
            <person name="Hungria M."/>
            <person name="Delamuta J.R.M."/>
            <person name="Ribeiro R.A."/>
            <person name="Dall'Agnol R."/>
            <person name="Silva J.S.B."/>
        </authorList>
    </citation>
    <scope>NUCLEOTIDE SEQUENCE [LARGE SCALE GENOMIC DNA]</scope>
    <source>
        <strain evidence="8 9">CNPSo 3008</strain>
    </source>
</reference>
<dbReference type="CDD" id="cd00568">
    <property type="entry name" value="TPP_enzymes"/>
    <property type="match status" value="1"/>
</dbReference>
<dbReference type="EMBL" id="SMOD01000030">
    <property type="protein sequence ID" value="TDG04273.1"/>
    <property type="molecule type" value="Genomic_DNA"/>
</dbReference>
<dbReference type="InterPro" id="IPR045229">
    <property type="entry name" value="TPP_enz"/>
</dbReference>
<dbReference type="InterPro" id="IPR011766">
    <property type="entry name" value="TPP_enzyme_TPP-bd"/>
</dbReference>
<dbReference type="OrthoDB" id="2254214at2"/>
<dbReference type="GO" id="GO:0005948">
    <property type="term" value="C:acetolactate synthase complex"/>
    <property type="evidence" value="ECO:0007669"/>
    <property type="project" value="TreeGrafter"/>
</dbReference>
<dbReference type="SUPFAM" id="SSF52518">
    <property type="entry name" value="Thiamin diphosphate-binding fold (THDP-binding)"/>
    <property type="match status" value="2"/>
</dbReference>
<evidence type="ECO:0000313" key="8">
    <source>
        <dbReference type="EMBL" id="TDG04273.1"/>
    </source>
</evidence>
<dbReference type="InterPro" id="IPR012001">
    <property type="entry name" value="Thiamin_PyroP_enz_TPP-bd_dom"/>
</dbReference>
<feature type="domain" description="Thiamine pyrophosphate enzyme central" evidence="5">
    <location>
        <begin position="214"/>
        <end position="308"/>
    </location>
</feature>
<dbReference type="Pfam" id="PF02776">
    <property type="entry name" value="TPP_enzyme_N"/>
    <property type="match status" value="1"/>
</dbReference>
<keyword evidence="3 4" id="KW-0786">Thiamine pyrophosphate</keyword>
<evidence type="ECO:0000256" key="2">
    <source>
        <dbReference type="ARBA" id="ARBA00007812"/>
    </source>
</evidence>
<dbReference type="PANTHER" id="PTHR18968">
    <property type="entry name" value="THIAMINE PYROPHOSPHATE ENZYMES"/>
    <property type="match status" value="1"/>
</dbReference>
<dbReference type="GO" id="GO:0009099">
    <property type="term" value="P:L-valine biosynthetic process"/>
    <property type="evidence" value="ECO:0007669"/>
    <property type="project" value="TreeGrafter"/>
</dbReference>
<comment type="caution">
    <text evidence="8">The sequence shown here is derived from an EMBL/GenBank/DDBJ whole genome shotgun (WGS) entry which is preliminary data.</text>
</comment>
<gene>
    <name evidence="8" type="ORF">E1N52_30875</name>
</gene>
<dbReference type="PROSITE" id="PS00187">
    <property type="entry name" value="TPP_ENZYMES"/>
    <property type="match status" value="1"/>
</dbReference>
<organism evidence="8 9">
    <name type="scientific">Paraburkholderia guartelaensis</name>
    <dbReference type="NCBI Taxonomy" id="2546446"/>
    <lineage>
        <taxon>Bacteria</taxon>
        <taxon>Pseudomonadati</taxon>
        <taxon>Pseudomonadota</taxon>
        <taxon>Betaproteobacteria</taxon>
        <taxon>Burkholderiales</taxon>
        <taxon>Burkholderiaceae</taxon>
        <taxon>Paraburkholderia</taxon>
    </lineage>
</organism>
<dbReference type="AlphaFoldDB" id="A0A4R5L665"/>
<dbReference type="Gene3D" id="3.40.50.1220">
    <property type="entry name" value="TPP-binding domain"/>
    <property type="match status" value="1"/>
</dbReference>
<dbReference type="GO" id="GO:0030976">
    <property type="term" value="F:thiamine pyrophosphate binding"/>
    <property type="evidence" value="ECO:0007669"/>
    <property type="project" value="InterPro"/>
</dbReference>
<dbReference type="PANTHER" id="PTHR18968:SF13">
    <property type="entry name" value="ACETOLACTATE SYNTHASE CATALYTIC SUBUNIT, MITOCHONDRIAL"/>
    <property type="match status" value="1"/>
</dbReference>
<dbReference type="GO" id="GO:0000287">
    <property type="term" value="F:magnesium ion binding"/>
    <property type="evidence" value="ECO:0007669"/>
    <property type="project" value="InterPro"/>
</dbReference>
<dbReference type="InterPro" id="IPR029061">
    <property type="entry name" value="THDP-binding"/>
</dbReference>
<dbReference type="RefSeq" id="WP_133186998.1">
    <property type="nucleotide sequence ID" value="NZ_SMOD01000030.1"/>
</dbReference>
<proteinExistence type="inferred from homology"/>
<dbReference type="Proteomes" id="UP000295606">
    <property type="component" value="Unassembled WGS sequence"/>
</dbReference>
<feature type="domain" description="Thiamine pyrophosphate enzyme TPP-binding" evidence="6">
    <location>
        <begin position="417"/>
        <end position="564"/>
    </location>
</feature>
<dbReference type="GO" id="GO:0003984">
    <property type="term" value="F:acetolactate synthase activity"/>
    <property type="evidence" value="ECO:0007669"/>
    <property type="project" value="TreeGrafter"/>
</dbReference>
<dbReference type="GO" id="GO:0050660">
    <property type="term" value="F:flavin adenine dinucleotide binding"/>
    <property type="evidence" value="ECO:0007669"/>
    <property type="project" value="TreeGrafter"/>
</dbReference>
<comment type="cofactor">
    <cofactor evidence="1">
        <name>thiamine diphosphate</name>
        <dbReference type="ChEBI" id="CHEBI:58937"/>
    </cofactor>
</comment>
<evidence type="ECO:0000256" key="3">
    <source>
        <dbReference type="ARBA" id="ARBA00023052"/>
    </source>
</evidence>
<evidence type="ECO:0000259" key="6">
    <source>
        <dbReference type="Pfam" id="PF02775"/>
    </source>
</evidence>
<protein>
    <submittedName>
        <fullName evidence="8">Thiamine pyrophosphate-binding protein</fullName>
    </submittedName>
</protein>
<accession>A0A4R5L665</accession>
<evidence type="ECO:0000256" key="1">
    <source>
        <dbReference type="ARBA" id="ARBA00001964"/>
    </source>
</evidence>
<feature type="domain" description="Thiamine pyrophosphate enzyme N-terminal TPP-binding" evidence="7">
    <location>
        <begin position="8"/>
        <end position="118"/>
    </location>
</feature>
<dbReference type="GO" id="GO:0009097">
    <property type="term" value="P:isoleucine biosynthetic process"/>
    <property type="evidence" value="ECO:0007669"/>
    <property type="project" value="TreeGrafter"/>
</dbReference>
<dbReference type="InterPro" id="IPR012000">
    <property type="entry name" value="Thiamin_PyroP_enz_cen_dom"/>
</dbReference>
<evidence type="ECO:0000259" key="5">
    <source>
        <dbReference type="Pfam" id="PF00205"/>
    </source>
</evidence>
<evidence type="ECO:0000259" key="7">
    <source>
        <dbReference type="Pfam" id="PF02776"/>
    </source>
</evidence>
<sequence length="583" mass="62426">MRSSAPPNVSKVVVKSLESAGIDHVFLVPGKLIYPLLAAIDDSPSIRGIVGAHETGSAFMADGYARASRKFGVCAGISGPGTMNFVPGMAAAHADRIPMLYIAGGISSSAEGKGAFQDATSGGIFESSVVNGLMTNVVELKNKENLQAELRRATDGLNWMRRARSFFSIPVDIQKQDAPPGPQVARRPYAQHEFNMGEVPPNRAALDALCNLYLLQSKRIAFLIGSRGNDAETARALLEVAEKFHIPVATTLAGKGAFPEGHKLALGIYGFSSHSRAARVINSDELDALVVFGSDLNQRDSMNWSSKLTEGKDLLVFDDSFDHPPMGHIAQRSIFSGIGASFRLLARMNTGANDDFQKVLERRKAWVAGVSQTPLYDAQFEDFAARQASSGNEPLYPGAVIKRLCQLLPGDCNVVVDSGAHRIFMAHYWLSSGVGNYFSSNALAPMGWAIAAGIGVKLAAPERPCVVVTGDGCMMMHGTEIQTAARYGVKVIYVVLNNSAHGAIHIDAMRGGLISEQFTRLPRHSWTAFASSLGVAARAVNGIDELDEVLGEASRYDGPFLIEVMTGVFPAPNRYYSEAGACS</sequence>
<dbReference type="Pfam" id="PF02775">
    <property type="entry name" value="TPP_enzyme_C"/>
    <property type="match status" value="1"/>
</dbReference>
<name>A0A4R5L665_9BURK</name>
<dbReference type="CDD" id="cd07035">
    <property type="entry name" value="TPP_PYR_POX_like"/>
    <property type="match status" value="1"/>
</dbReference>
<evidence type="ECO:0000256" key="4">
    <source>
        <dbReference type="RuleBase" id="RU362132"/>
    </source>
</evidence>
<dbReference type="InterPro" id="IPR029035">
    <property type="entry name" value="DHS-like_NAD/FAD-binding_dom"/>
</dbReference>
<comment type="similarity">
    <text evidence="2 4">Belongs to the TPP enzyme family.</text>
</comment>
<evidence type="ECO:0000313" key="9">
    <source>
        <dbReference type="Proteomes" id="UP000295606"/>
    </source>
</evidence>
<dbReference type="InterPro" id="IPR000399">
    <property type="entry name" value="TPP-bd_CS"/>
</dbReference>
<dbReference type="Gene3D" id="3.40.50.970">
    <property type="match status" value="2"/>
</dbReference>
<dbReference type="Pfam" id="PF00205">
    <property type="entry name" value="TPP_enzyme_M"/>
    <property type="match status" value="1"/>
</dbReference>